<organism evidence="1 2">
    <name type="scientific">Bacteroides cellulosilyticus DSM 14838</name>
    <dbReference type="NCBI Taxonomy" id="537012"/>
    <lineage>
        <taxon>Bacteria</taxon>
        <taxon>Pseudomonadati</taxon>
        <taxon>Bacteroidota</taxon>
        <taxon>Bacteroidia</taxon>
        <taxon>Bacteroidales</taxon>
        <taxon>Bacteroidaceae</taxon>
        <taxon>Bacteroides</taxon>
    </lineage>
</organism>
<accession>E2NIF1</accession>
<evidence type="ECO:0000313" key="1">
    <source>
        <dbReference type="EMBL" id="EEF88302.1"/>
    </source>
</evidence>
<reference evidence="1 2" key="1">
    <citation type="submission" date="2008-12" db="EMBL/GenBank/DDBJ databases">
        <authorList>
            <person name="Fulton L."/>
            <person name="Clifton S."/>
            <person name="Fulton B."/>
            <person name="Xu J."/>
            <person name="Minx P."/>
            <person name="Pepin K.H."/>
            <person name="Johnson M."/>
            <person name="Bhonagiri V."/>
            <person name="Nash W.E."/>
            <person name="Mardis E.R."/>
            <person name="Wilson R.K."/>
        </authorList>
    </citation>
    <scope>NUCLEOTIDE SEQUENCE [LARGE SCALE GENOMIC DNA]</scope>
    <source>
        <strain evidence="1 2">DSM 14838</strain>
    </source>
</reference>
<sequence>MKIGLKILRDKVAYLINFQYIYIQLKASNINNKTFIFEYAKN</sequence>
<dbReference type="AlphaFoldDB" id="E2NIF1"/>
<protein>
    <submittedName>
        <fullName evidence="1">Uncharacterized protein</fullName>
    </submittedName>
</protein>
<reference evidence="1 2" key="2">
    <citation type="submission" date="2009-01" db="EMBL/GenBank/DDBJ databases">
        <title>Draft genome sequence of Bacteroides cellulosilyticus (DSM 14838).</title>
        <authorList>
            <person name="Sudarsanam P."/>
            <person name="Ley R."/>
            <person name="Guruge J."/>
            <person name="Turnbaugh P.J."/>
            <person name="Mahowald M."/>
            <person name="Liep D."/>
            <person name="Gordon J."/>
        </authorList>
    </citation>
    <scope>NUCLEOTIDE SEQUENCE [LARGE SCALE GENOMIC DNA]</scope>
    <source>
        <strain evidence="1 2">DSM 14838</strain>
    </source>
</reference>
<dbReference type="HOGENOM" id="CLU_3246960_0_0_10"/>
<proteinExistence type="predicted"/>
<comment type="caution">
    <text evidence="1">The sequence shown here is derived from an EMBL/GenBank/DDBJ whole genome shotgun (WGS) entry which is preliminary data.</text>
</comment>
<dbReference type="Proteomes" id="UP000003711">
    <property type="component" value="Unassembled WGS sequence"/>
</dbReference>
<evidence type="ECO:0000313" key="2">
    <source>
        <dbReference type="Proteomes" id="UP000003711"/>
    </source>
</evidence>
<name>E2NIF1_9BACE</name>
<dbReference type="EMBL" id="ACCH01000308">
    <property type="protein sequence ID" value="EEF88302.1"/>
    <property type="molecule type" value="Genomic_DNA"/>
</dbReference>
<gene>
    <name evidence="1" type="ORF">BACCELL_04084</name>
</gene>